<comment type="similarity">
    <text evidence="2">Belongs to the ABC transporter superfamily.</text>
</comment>
<dbReference type="KEGG" id="eaj:Q3M24_06455"/>
<keyword evidence="6 9" id="KW-0067">ATP-binding</keyword>
<dbReference type="CDD" id="cd03257">
    <property type="entry name" value="ABC_NikE_OppD_transporters"/>
    <property type="match status" value="1"/>
</dbReference>
<dbReference type="PANTHER" id="PTHR43297">
    <property type="entry name" value="OLIGOPEPTIDE TRANSPORT ATP-BINDING PROTEIN APPD"/>
    <property type="match status" value="1"/>
</dbReference>
<reference evidence="9" key="2">
    <citation type="submission" date="2024-06" db="EMBL/GenBank/DDBJ databases">
        <authorList>
            <person name="Plum-Jensen L.E."/>
            <person name="Schramm A."/>
            <person name="Marshall I.P.G."/>
        </authorList>
    </citation>
    <scope>NUCLEOTIDE SEQUENCE</scope>
    <source>
        <strain evidence="9">Rat1</strain>
    </source>
</reference>
<dbReference type="PANTHER" id="PTHR43297:SF2">
    <property type="entry name" value="DIPEPTIDE TRANSPORT ATP-BINDING PROTEIN DPPD"/>
    <property type="match status" value="1"/>
</dbReference>
<evidence type="ECO:0000256" key="6">
    <source>
        <dbReference type="ARBA" id="ARBA00022840"/>
    </source>
</evidence>
<evidence type="ECO:0000256" key="2">
    <source>
        <dbReference type="ARBA" id="ARBA00005417"/>
    </source>
</evidence>
<evidence type="ECO:0000256" key="7">
    <source>
        <dbReference type="ARBA" id="ARBA00023136"/>
    </source>
</evidence>
<sequence>MLDNISFSLHKGEVLGIIGESGSGKSVLARTLLRLEAPARITAGSILLDGQDVAGKSQREMRAIRGRKIALAVQDPRSAMDPVFRMESQLLEVMQAAGAGRQKKSMQQDEIYGRLSEVGITAPRERCRQYPHQWSRGMLQRAQLVMLFSTNAQVLILDEVTSALDPTVTLEILDLIRRLQQERKAGIILITHDTAVVRELCDRAAVMQQGRMVESGPVTEVLASPTHPYTQELVAKAGC</sequence>
<evidence type="ECO:0000313" key="9">
    <source>
        <dbReference type="EMBL" id="XCN74381.1"/>
    </source>
</evidence>
<evidence type="ECO:0000256" key="3">
    <source>
        <dbReference type="ARBA" id="ARBA00022448"/>
    </source>
</evidence>
<evidence type="ECO:0000256" key="1">
    <source>
        <dbReference type="ARBA" id="ARBA00004417"/>
    </source>
</evidence>
<dbReference type="AlphaFoldDB" id="A0AAU8LYN3"/>
<dbReference type="SUPFAM" id="SSF52540">
    <property type="entry name" value="P-loop containing nucleoside triphosphate hydrolases"/>
    <property type="match status" value="1"/>
</dbReference>
<dbReference type="InterPro" id="IPR003439">
    <property type="entry name" value="ABC_transporter-like_ATP-bd"/>
</dbReference>
<protein>
    <submittedName>
        <fullName evidence="9">ABC transporter ATP-binding protein</fullName>
    </submittedName>
</protein>
<comment type="subcellular location">
    <subcellularLocation>
        <location evidence="1">Cell inner membrane</location>
        <topology evidence="1">Peripheral membrane protein</topology>
    </subcellularLocation>
</comment>
<reference evidence="9" key="1">
    <citation type="journal article" date="2024" name="Syst. Appl. Microbiol.">
        <title>First single-strain enrichments of Electrothrix cable bacteria, description of E. aestuarii sp. nov. and E. rattekaaiensis sp. nov., and proposal of a cable bacteria taxonomy following the rules of the SeqCode.</title>
        <authorList>
            <person name="Plum-Jensen L.E."/>
            <person name="Schramm A."/>
            <person name="Marshall I.P.G."/>
        </authorList>
    </citation>
    <scope>NUCLEOTIDE SEQUENCE</scope>
    <source>
        <strain evidence="9">Rat1</strain>
    </source>
</reference>
<gene>
    <name evidence="9" type="ORF">Q3M24_06455</name>
</gene>
<dbReference type="InterPro" id="IPR050388">
    <property type="entry name" value="ABC_Ni/Peptide_Import"/>
</dbReference>
<accession>A0AAU8LYN3</accession>
<dbReference type="EMBL" id="CP159373">
    <property type="protein sequence ID" value="XCN74381.1"/>
    <property type="molecule type" value="Genomic_DNA"/>
</dbReference>
<dbReference type="Pfam" id="PF00005">
    <property type="entry name" value="ABC_tran"/>
    <property type="match status" value="1"/>
</dbReference>
<proteinExistence type="inferred from homology"/>
<dbReference type="InterPro" id="IPR027417">
    <property type="entry name" value="P-loop_NTPase"/>
</dbReference>
<name>A0AAU8LYN3_9BACT</name>
<dbReference type="GO" id="GO:0005886">
    <property type="term" value="C:plasma membrane"/>
    <property type="evidence" value="ECO:0007669"/>
    <property type="project" value="UniProtKB-SubCell"/>
</dbReference>
<feature type="domain" description="ABC transporter" evidence="8">
    <location>
        <begin position="1"/>
        <end position="234"/>
    </location>
</feature>
<dbReference type="PROSITE" id="PS50893">
    <property type="entry name" value="ABC_TRANSPORTER_2"/>
    <property type="match status" value="1"/>
</dbReference>
<dbReference type="SMART" id="SM00382">
    <property type="entry name" value="AAA"/>
    <property type="match status" value="1"/>
</dbReference>
<organism evidence="9">
    <name type="scientific">Candidatus Electrothrix aestuarii</name>
    <dbReference type="NCBI Taxonomy" id="3062594"/>
    <lineage>
        <taxon>Bacteria</taxon>
        <taxon>Pseudomonadati</taxon>
        <taxon>Thermodesulfobacteriota</taxon>
        <taxon>Desulfobulbia</taxon>
        <taxon>Desulfobulbales</taxon>
        <taxon>Desulfobulbaceae</taxon>
        <taxon>Candidatus Electrothrix</taxon>
    </lineage>
</organism>
<keyword evidence="7" id="KW-0472">Membrane</keyword>
<evidence type="ECO:0000259" key="8">
    <source>
        <dbReference type="PROSITE" id="PS50893"/>
    </source>
</evidence>
<keyword evidence="5" id="KW-0547">Nucleotide-binding</keyword>
<evidence type="ECO:0000256" key="5">
    <source>
        <dbReference type="ARBA" id="ARBA00022741"/>
    </source>
</evidence>
<keyword evidence="4" id="KW-1003">Cell membrane</keyword>
<keyword evidence="3" id="KW-0813">Transport</keyword>
<dbReference type="InterPro" id="IPR003593">
    <property type="entry name" value="AAA+_ATPase"/>
</dbReference>
<dbReference type="Gene3D" id="3.40.50.300">
    <property type="entry name" value="P-loop containing nucleotide triphosphate hydrolases"/>
    <property type="match status" value="1"/>
</dbReference>
<dbReference type="GO" id="GO:0005524">
    <property type="term" value="F:ATP binding"/>
    <property type="evidence" value="ECO:0007669"/>
    <property type="project" value="UniProtKB-KW"/>
</dbReference>
<dbReference type="GO" id="GO:0016887">
    <property type="term" value="F:ATP hydrolysis activity"/>
    <property type="evidence" value="ECO:0007669"/>
    <property type="project" value="InterPro"/>
</dbReference>
<evidence type="ECO:0000256" key="4">
    <source>
        <dbReference type="ARBA" id="ARBA00022475"/>
    </source>
</evidence>